<organism evidence="1 2">
    <name type="scientific">Nocardioides flavescens</name>
    <dbReference type="NCBI Taxonomy" id="2691959"/>
    <lineage>
        <taxon>Bacteria</taxon>
        <taxon>Bacillati</taxon>
        <taxon>Actinomycetota</taxon>
        <taxon>Actinomycetes</taxon>
        <taxon>Propionibacteriales</taxon>
        <taxon>Nocardioidaceae</taxon>
        <taxon>Nocardioides</taxon>
    </lineage>
</organism>
<dbReference type="Pfam" id="PF04402">
    <property type="entry name" value="SIMPL"/>
    <property type="match status" value="1"/>
</dbReference>
<accession>A0A6L7F2Y7</accession>
<reference evidence="1 2" key="1">
    <citation type="submission" date="2019-12" db="EMBL/GenBank/DDBJ databases">
        <authorList>
            <person name="Kun Z."/>
        </authorList>
    </citation>
    <scope>NUCLEOTIDE SEQUENCE [LARGE SCALE GENOMIC DNA]</scope>
    <source>
        <strain evidence="1 2">YIM 123512</strain>
    </source>
</reference>
<dbReference type="EMBL" id="WUEK01000007">
    <property type="protein sequence ID" value="MXG90424.1"/>
    <property type="molecule type" value="Genomic_DNA"/>
</dbReference>
<evidence type="ECO:0000313" key="2">
    <source>
        <dbReference type="Proteomes" id="UP000473325"/>
    </source>
</evidence>
<dbReference type="Proteomes" id="UP000473325">
    <property type="component" value="Unassembled WGS sequence"/>
</dbReference>
<dbReference type="Gene3D" id="3.30.70.2970">
    <property type="entry name" value="Protein of unknown function (DUF541), domain 2"/>
    <property type="match status" value="1"/>
</dbReference>
<dbReference type="InterPro" id="IPR007497">
    <property type="entry name" value="SIMPL/DUF541"/>
</dbReference>
<keyword evidence="2" id="KW-1185">Reference proteome</keyword>
<evidence type="ECO:0000313" key="1">
    <source>
        <dbReference type="EMBL" id="MXG90424.1"/>
    </source>
</evidence>
<protein>
    <submittedName>
        <fullName evidence="1">DUF541 domain-containing protein</fullName>
    </submittedName>
</protein>
<proteinExistence type="predicted"/>
<gene>
    <name evidence="1" type="ORF">GRQ65_12785</name>
</gene>
<comment type="caution">
    <text evidence="1">The sequence shown here is derived from an EMBL/GenBank/DDBJ whole genome shotgun (WGS) entry which is preliminary data.</text>
</comment>
<sequence>MDSVNDYETVVTVRGRAEHFHPAERAVVHVQVGLEGPERSAVVTATTEGTAALVAGVRGLREAGPVTWFASDRLRVWADRPFNDKGEQKPLVHHASTATRVKFRVDQGADDMARWVEAASRHRGVRVDRIEWLLTDATRAGLVGEVRTRAVADARAKAATYAGALGLSDLRCTAVADEGMLGDESGSAHPSPAMAASARAGGGHQGGLSFTPEDITVSAVVDARFVAS</sequence>
<dbReference type="Gene3D" id="3.30.110.170">
    <property type="entry name" value="Protein of unknown function (DUF541), domain 1"/>
    <property type="match status" value="1"/>
</dbReference>
<dbReference type="AlphaFoldDB" id="A0A6L7F2Y7"/>
<name>A0A6L7F2Y7_9ACTN</name>